<dbReference type="AlphaFoldDB" id="A0A168BAW0"/>
<dbReference type="RefSeq" id="XP_018706467.1">
    <property type="nucleotide sequence ID" value="XM_018846739.1"/>
</dbReference>
<dbReference type="SUPFAM" id="SSF50129">
    <property type="entry name" value="GroES-like"/>
    <property type="match status" value="1"/>
</dbReference>
<dbReference type="Gene3D" id="3.40.50.720">
    <property type="entry name" value="NAD(P)-binding Rossmann-like Domain"/>
    <property type="match status" value="1"/>
</dbReference>
<feature type="domain" description="Enoyl reductase (ER)" evidence="3">
    <location>
        <begin position="37"/>
        <end position="384"/>
    </location>
</feature>
<evidence type="ECO:0000313" key="5">
    <source>
        <dbReference type="Proteomes" id="UP000076744"/>
    </source>
</evidence>
<dbReference type="InterPro" id="IPR020843">
    <property type="entry name" value="ER"/>
</dbReference>
<dbReference type="InterPro" id="IPR011032">
    <property type="entry name" value="GroES-like_sf"/>
</dbReference>
<dbReference type="PANTHER" id="PTHR45033:SF1">
    <property type="entry name" value="OXIDOREDUCTASE (EUROFUNG)"/>
    <property type="match status" value="1"/>
</dbReference>
<name>A0A168BAW0_CORFA</name>
<dbReference type="PANTHER" id="PTHR45033">
    <property type="match status" value="1"/>
</dbReference>
<dbReference type="EMBL" id="AZHB01000005">
    <property type="protein sequence ID" value="OAA69863.1"/>
    <property type="molecule type" value="Genomic_DNA"/>
</dbReference>
<dbReference type="InterPro" id="IPR052711">
    <property type="entry name" value="Zinc_ADH-like"/>
</dbReference>
<reference evidence="4 5" key="1">
    <citation type="journal article" date="2016" name="Genome Biol. Evol.">
        <title>Divergent and convergent evolution of fungal pathogenicity.</title>
        <authorList>
            <person name="Shang Y."/>
            <person name="Xiao G."/>
            <person name="Zheng P."/>
            <person name="Cen K."/>
            <person name="Zhan S."/>
            <person name="Wang C."/>
        </authorList>
    </citation>
    <scope>NUCLEOTIDE SEQUENCE [LARGE SCALE GENOMIC DNA]</scope>
    <source>
        <strain evidence="4 5">ARSEF 2679</strain>
    </source>
</reference>
<comment type="caution">
    <text evidence="4">The sequence shown here is derived from an EMBL/GenBank/DDBJ whole genome shotgun (WGS) entry which is preliminary data.</text>
</comment>
<dbReference type="InterPro" id="IPR013154">
    <property type="entry name" value="ADH-like_N"/>
</dbReference>
<dbReference type="CDD" id="cd08276">
    <property type="entry name" value="MDR7"/>
    <property type="match status" value="1"/>
</dbReference>
<dbReference type="Gene3D" id="3.90.180.10">
    <property type="entry name" value="Medium-chain alcohol dehydrogenases, catalytic domain"/>
    <property type="match status" value="1"/>
</dbReference>
<evidence type="ECO:0000313" key="4">
    <source>
        <dbReference type="EMBL" id="OAA69863.1"/>
    </source>
</evidence>
<sequence length="412" mass="43138">MTMPTPTQGVEVADGIRRNWVRVAAPKNEQWTTAMDGLDKLKIVEAALPTPGDGEVLVRIDAVGGAFKSYDIQTDKAIVPCSDMCGTVIDAPHATTTTTTTFAGEKPWAVGDRVLAIYMQTHLSGPPREADLSSALGWPLPGVLARYRCFPASALVRAPAYLSAAEASCLPRAAAAAWTALPLLRGSSSYPPGPDDDKGGRTVLLQGTGAVALAGLQLAKAAGLRAVVTAPSDELVARAREELRADAGINHQTHWAWEGDVLEATGGRGADVIFDVGGARTLAKSFGCVAFGGRISCLDEGNGGEGGGKKEAPAPGLDVGRLALKRGVTVRGVLGGGREALREVLAYYEEHGIRPVVDGTVPFKRAGEALERVKKGGRFGTVVVTMEEEEDDKGGDGGDKKEEEEEEEESKA</sequence>
<feature type="compositionally biased region" description="Acidic residues" evidence="2">
    <location>
        <begin position="402"/>
        <end position="412"/>
    </location>
</feature>
<evidence type="ECO:0000259" key="3">
    <source>
        <dbReference type="SMART" id="SM00829"/>
    </source>
</evidence>
<dbReference type="STRING" id="1081104.A0A168BAW0"/>
<dbReference type="GeneID" id="30019425"/>
<protein>
    <submittedName>
        <fullName evidence="4">Alcohol dehydrogenase superfamily, zinc-type</fullName>
    </submittedName>
</protein>
<evidence type="ECO:0000256" key="2">
    <source>
        <dbReference type="SAM" id="MobiDB-lite"/>
    </source>
</evidence>
<dbReference type="InterPro" id="IPR036291">
    <property type="entry name" value="NAD(P)-bd_dom_sf"/>
</dbReference>
<proteinExistence type="predicted"/>
<organism evidence="4 5">
    <name type="scientific">Cordyceps fumosorosea (strain ARSEF 2679)</name>
    <name type="common">Isaria fumosorosea</name>
    <dbReference type="NCBI Taxonomy" id="1081104"/>
    <lineage>
        <taxon>Eukaryota</taxon>
        <taxon>Fungi</taxon>
        <taxon>Dikarya</taxon>
        <taxon>Ascomycota</taxon>
        <taxon>Pezizomycotina</taxon>
        <taxon>Sordariomycetes</taxon>
        <taxon>Hypocreomycetidae</taxon>
        <taxon>Hypocreales</taxon>
        <taxon>Cordycipitaceae</taxon>
        <taxon>Cordyceps</taxon>
    </lineage>
</organism>
<dbReference type="Proteomes" id="UP000076744">
    <property type="component" value="Unassembled WGS sequence"/>
</dbReference>
<dbReference type="OrthoDB" id="3509362at2759"/>
<evidence type="ECO:0000256" key="1">
    <source>
        <dbReference type="ARBA" id="ARBA00005179"/>
    </source>
</evidence>
<feature type="region of interest" description="Disordered" evidence="2">
    <location>
        <begin position="381"/>
        <end position="412"/>
    </location>
</feature>
<keyword evidence="5" id="KW-1185">Reference proteome</keyword>
<dbReference type="GO" id="GO:0016491">
    <property type="term" value="F:oxidoreductase activity"/>
    <property type="evidence" value="ECO:0007669"/>
    <property type="project" value="InterPro"/>
</dbReference>
<gene>
    <name evidence="4" type="ORF">ISF_03133</name>
</gene>
<accession>A0A168BAW0</accession>
<dbReference type="InterPro" id="IPR013149">
    <property type="entry name" value="ADH-like_C"/>
</dbReference>
<dbReference type="SMART" id="SM00829">
    <property type="entry name" value="PKS_ER"/>
    <property type="match status" value="1"/>
</dbReference>
<dbReference type="Pfam" id="PF08240">
    <property type="entry name" value="ADH_N"/>
    <property type="match status" value="1"/>
</dbReference>
<comment type="pathway">
    <text evidence="1">Secondary metabolite biosynthesis.</text>
</comment>
<dbReference type="Pfam" id="PF00107">
    <property type="entry name" value="ADH_zinc_N"/>
    <property type="match status" value="1"/>
</dbReference>
<dbReference type="SUPFAM" id="SSF51735">
    <property type="entry name" value="NAD(P)-binding Rossmann-fold domains"/>
    <property type="match status" value="1"/>
</dbReference>